<reference evidence="1 2" key="1">
    <citation type="journal article" date="2012" name="J. Bacteriol.">
        <title>Complete genome sequence of strain 1860, a crenarchaeon of the genus pyrobaculum able to grow with various electron acceptors.</title>
        <authorList>
            <person name="Mardanov A.V."/>
            <person name="Gumerov V.M."/>
            <person name="Slobodkina G.B."/>
            <person name="Beletsky A.V."/>
            <person name="Bonch-Osmolovskaya E.A."/>
            <person name="Ravin N.V."/>
            <person name="Skryabin K.G."/>
        </authorList>
    </citation>
    <scope>NUCLEOTIDE SEQUENCE [LARGE SCALE GENOMIC DNA]</scope>
    <source>
        <strain evidence="1 2">1860</strain>
    </source>
</reference>
<sequence length="224" mass="25748">MEMRSRVEYKVAWMLYTLGVRGLARLPDLKKLFAKAMAAKWCSRKDRRFCEEAFYRLYSYDIAKYLPHRDPVLLLSLALYDVERGDHNLTALKEYVERGALPAEFALLSGVEKMEHMFQIVAGLLKTLGEATPDLIAVAWQVTARRLKTVPVIEKVRENVVLQALLVEMEKRGYVKREGPRYMLTEGGEALALEIKIPPEVVRLKEMKYVTPHFYALLNAGIET</sequence>
<organism evidence="1 2">
    <name type="scientific">Pyrobaculum ferrireducens</name>
    <dbReference type="NCBI Taxonomy" id="1104324"/>
    <lineage>
        <taxon>Archaea</taxon>
        <taxon>Thermoproteota</taxon>
        <taxon>Thermoprotei</taxon>
        <taxon>Thermoproteales</taxon>
        <taxon>Thermoproteaceae</taxon>
        <taxon>Pyrobaculum</taxon>
    </lineage>
</organism>
<dbReference type="BioCyc" id="PSP1104324:GJSN-2809-MONOMER"/>
<evidence type="ECO:0000313" key="2">
    <source>
        <dbReference type="Proteomes" id="UP000005867"/>
    </source>
</evidence>
<proteinExistence type="predicted"/>
<evidence type="ECO:0000313" key="1">
    <source>
        <dbReference type="EMBL" id="AET34247.1"/>
    </source>
</evidence>
<name>G7VFP1_9CREN</name>
<dbReference type="STRING" id="1104324.P186_2871"/>
<protein>
    <submittedName>
        <fullName evidence="1">Uncharacterized protein</fullName>
    </submittedName>
</protein>
<gene>
    <name evidence="1" type="ORF">P186_2871</name>
</gene>
<dbReference type="eggNOG" id="arCOG07694">
    <property type="taxonomic scope" value="Archaea"/>
</dbReference>
<dbReference type="Proteomes" id="UP000005867">
    <property type="component" value="Chromosome"/>
</dbReference>
<dbReference type="KEGG" id="pyr:P186_2871"/>
<accession>G7VFP1</accession>
<dbReference type="EMBL" id="CP003098">
    <property type="protein sequence ID" value="AET34247.1"/>
    <property type="molecule type" value="Genomic_DNA"/>
</dbReference>
<dbReference type="HOGENOM" id="CLU_1232807_0_0_2"/>
<dbReference type="AlphaFoldDB" id="G7VFP1"/>
<keyword evidence="2" id="KW-1185">Reference proteome</keyword>